<evidence type="ECO:0008006" key="8">
    <source>
        <dbReference type="Google" id="ProtNLM"/>
    </source>
</evidence>
<proteinExistence type="predicted"/>
<dbReference type="InterPro" id="IPR032808">
    <property type="entry name" value="DoxX"/>
</dbReference>
<evidence type="ECO:0000313" key="6">
    <source>
        <dbReference type="EMBL" id="GLQ57165.1"/>
    </source>
</evidence>
<dbReference type="Proteomes" id="UP001156691">
    <property type="component" value="Unassembled WGS sequence"/>
</dbReference>
<name>A0ABQ5WB45_9HYPH</name>
<evidence type="ECO:0000256" key="1">
    <source>
        <dbReference type="ARBA" id="ARBA00004141"/>
    </source>
</evidence>
<evidence type="ECO:0000256" key="4">
    <source>
        <dbReference type="ARBA" id="ARBA00023136"/>
    </source>
</evidence>
<evidence type="ECO:0000256" key="3">
    <source>
        <dbReference type="ARBA" id="ARBA00022989"/>
    </source>
</evidence>
<comment type="caution">
    <text evidence="6">The sequence shown here is derived from an EMBL/GenBank/DDBJ whole genome shotgun (WGS) entry which is preliminary data.</text>
</comment>
<reference evidence="7" key="1">
    <citation type="journal article" date="2019" name="Int. J. Syst. Evol. Microbiol.">
        <title>The Global Catalogue of Microorganisms (GCM) 10K type strain sequencing project: providing services to taxonomists for standard genome sequencing and annotation.</title>
        <authorList>
            <consortium name="The Broad Institute Genomics Platform"/>
            <consortium name="The Broad Institute Genome Sequencing Center for Infectious Disease"/>
            <person name="Wu L."/>
            <person name="Ma J."/>
        </authorList>
    </citation>
    <scope>NUCLEOTIDE SEQUENCE [LARGE SCALE GENOMIC DNA]</scope>
    <source>
        <strain evidence="7">NBRC 112416</strain>
    </source>
</reference>
<protein>
    <recommendedName>
        <fullName evidence="8">DoxX-like protein</fullName>
    </recommendedName>
</protein>
<accession>A0ABQ5WB45</accession>
<keyword evidence="4 5" id="KW-0472">Membrane</keyword>
<sequence length="75" mass="7893">MVGVLEVAGAVGLLIPLLSSLAALRLAAVMVGAAMTNQFLLEESPWLPLALLVVAAVIAWARRSSNSILVDILRR</sequence>
<dbReference type="EMBL" id="BSNS01000023">
    <property type="protein sequence ID" value="GLQ57165.1"/>
    <property type="molecule type" value="Genomic_DNA"/>
</dbReference>
<gene>
    <name evidence="6" type="ORF">GCM10010862_44240</name>
</gene>
<organism evidence="6 7">
    <name type="scientific">Devosia nitrariae</name>
    <dbReference type="NCBI Taxonomy" id="2071872"/>
    <lineage>
        <taxon>Bacteria</taxon>
        <taxon>Pseudomonadati</taxon>
        <taxon>Pseudomonadota</taxon>
        <taxon>Alphaproteobacteria</taxon>
        <taxon>Hyphomicrobiales</taxon>
        <taxon>Devosiaceae</taxon>
        <taxon>Devosia</taxon>
    </lineage>
</organism>
<evidence type="ECO:0000256" key="5">
    <source>
        <dbReference type="SAM" id="Phobius"/>
    </source>
</evidence>
<evidence type="ECO:0000256" key="2">
    <source>
        <dbReference type="ARBA" id="ARBA00022692"/>
    </source>
</evidence>
<feature type="transmembrane region" description="Helical" evidence="5">
    <location>
        <begin position="46"/>
        <end position="65"/>
    </location>
</feature>
<keyword evidence="7" id="KW-1185">Reference proteome</keyword>
<evidence type="ECO:0000313" key="7">
    <source>
        <dbReference type="Proteomes" id="UP001156691"/>
    </source>
</evidence>
<comment type="subcellular location">
    <subcellularLocation>
        <location evidence="1">Membrane</location>
        <topology evidence="1">Multi-pass membrane protein</topology>
    </subcellularLocation>
</comment>
<dbReference type="RefSeq" id="WP_284342563.1">
    <property type="nucleotide sequence ID" value="NZ_BSNS01000023.1"/>
</dbReference>
<keyword evidence="3 5" id="KW-1133">Transmembrane helix</keyword>
<keyword evidence="2 5" id="KW-0812">Transmembrane</keyword>
<dbReference type="Pfam" id="PF13564">
    <property type="entry name" value="DoxX_2"/>
    <property type="match status" value="1"/>
</dbReference>